<feature type="domain" description="Carrier" evidence="1">
    <location>
        <begin position="93"/>
        <end position="173"/>
    </location>
</feature>
<accession>A0A011MS36</accession>
<gene>
    <name evidence="2" type="ORF">AW08_03203</name>
</gene>
<dbReference type="STRING" id="1454001.AW08_03203"/>
<evidence type="ECO:0000259" key="1">
    <source>
        <dbReference type="PROSITE" id="PS50075"/>
    </source>
</evidence>
<dbReference type="PROSITE" id="PS50075">
    <property type="entry name" value="CARRIER"/>
    <property type="match status" value="1"/>
</dbReference>
<evidence type="ECO:0000313" key="2">
    <source>
        <dbReference type="EMBL" id="EXI65406.1"/>
    </source>
</evidence>
<dbReference type="InterPro" id="IPR036736">
    <property type="entry name" value="ACP-like_sf"/>
</dbReference>
<evidence type="ECO:0000313" key="3">
    <source>
        <dbReference type="Proteomes" id="UP000020218"/>
    </source>
</evidence>
<name>A0A011MS36_9PROT</name>
<sequence length="175" mass="18670">MTLVWPPLPAGTGVGGRLNAVFDPGTPAPLGMRMICRCSLPFPEKLVERTGCAVLAGWSVRYRTEPATGLGIIDSEPLPQARLVSVQRTGDEMDITSEVVSVLDEVLSLNGRARAFSLDTPLLGALPELDSMAVVALITNLEERFGFCVDDDEMDGSVFASLASLVDFVTRKMGG</sequence>
<organism evidence="2 3">
    <name type="scientific">Candidatus Accumulibacter adjunctus</name>
    <dbReference type="NCBI Taxonomy" id="1454001"/>
    <lineage>
        <taxon>Bacteria</taxon>
        <taxon>Pseudomonadati</taxon>
        <taxon>Pseudomonadota</taxon>
        <taxon>Betaproteobacteria</taxon>
        <taxon>Candidatus Accumulibacter</taxon>
    </lineage>
</organism>
<dbReference type="Gene3D" id="1.10.1200.10">
    <property type="entry name" value="ACP-like"/>
    <property type="match status" value="1"/>
</dbReference>
<dbReference type="EMBL" id="JFAX01000023">
    <property type="protein sequence ID" value="EXI65406.1"/>
    <property type="molecule type" value="Genomic_DNA"/>
</dbReference>
<dbReference type="Proteomes" id="UP000020218">
    <property type="component" value="Unassembled WGS sequence"/>
</dbReference>
<dbReference type="AlphaFoldDB" id="A0A011MS36"/>
<protein>
    <recommendedName>
        <fullName evidence="1">Carrier domain-containing protein</fullName>
    </recommendedName>
</protein>
<dbReference type="InterPro" id="IPR009081">
    <property type="entry name" value="PP-bd_ACP"/>
</dbReference>
<dbReference type="PATRIC" id="fig|1454001.3.peg.3251"/>
<keyword evidence="3" id="KW-1185">Reference proteome</keyword>
<reference evidence="2" key="1">
    <citation type="submission" date="2014-02" db="EMBL/GenBank/DDBJ databases">
        <title>Expanding our view of genomic diversity in Candidatus Accumulibacter clades.</title>
        <authorList>
            <person name="Skennerton C.T."/>
            <person name="Barr J.J."/>
            <person name="Slater F.R."/>
            <person name="Bond P.L."/>
            <person name="Tyson G.W."/>
        </authorList>
    </citation>
    <scope>NUCLEOTIDE SEQUENCE [LARGE SCALE GENOMIC DNA]</scope>
</reference>
<comment type="caution">
    <text evidence="2">The sequence shown here is derived from an EMBL/GenBank/DDBJ whole genome shotgun (WGS) entry which is preliminary data.</text>
</comment>
<dbReference type="SUPFAM" id="SSF47336">
    <property type="entry name" value="ACP-like"/>
    <property type="match status" value="1"/>
</dbReference>
<proteinExistence type="predicted"/>